<dbReference type="PANTHER" id="PTHR38601">
    <property type="entry name" value="HYDROGENASE-4 COMPONENT E"/>
    <property type="match status" value="1"/>
</dbReference>
<dbReference type="KEGG" id="sua:Saut_2040"/>
<evidence type="ECO:0000256" key="1">
    <source>
        <dbReference type="ARBA" id="ARBA00004651"/>
    </source>
</evidence>
<dbReference type="Proteomes" id="UP000007803">
    <property type="component" value="Chromosome"/>
</dbReference>
<accession>E0URR9</accession>
<feature type="transmembrane region" description="Helical" evidence="6">
    <location>
        <begin position="92"/>
        <end position="108"/>
    </location>
</feature>
<evidence type="ECO:0000256" key="4">
    <source>
        <dbReference type="ARBA" id="ARBA00022989"/>
    </source>
</evidence>
<gene>
    <name evidence="7" type="ordered locus">Saut_2040</name>
</gene>
<proteinExistence type="predicted"/>
<evidence type="ECO:0000256" key="3">
    <source>
        <dbReference type="ARBA" id="ARBA00022692"/>
    </source>
</evidence>
<keyword evidence="5 6" id="KW-0472">Membrane</keyword>
<dbReference type="GO" id="GO:0005886">
    <property type="term" value="C:plasma membrane"/>
    <property type="evidence" value="ECO:0007669"/>
    <property type="project" value="UniProtKB-SubCell"/>
</dbReference>
<keyword evidence="2" id="KW-1003">Cell membrane</keyword>
<dbReference type="HOGENOM" id="CLU_088957_0_0_7"/>
<organism evidence="7 8">
    <name type="scientific">Sulfurimonas autotrophica (strain ATCC BAA-671 / DSM 16294 / JCM 11897 / OK10)</name>
    <dbReference type="NCBI Taxonomy" id="563040"/>
    <lineage>
        <taxon>Bacteria</taxon>
        <taxon>Pseudomonadati</taxon>
        <taxon>Campylobacterota</taxon>
        <taxon>Epsilonproteobacteria</taxon>
        <taxon>Campylobacterales</taxon>
        <taxon>Sulfurimonadaceae</taxon>
        <taxon>Sulfurimonas</taxon>
    </lineage>
</organism>
<dbReference type="AlphaFoldDB" id="E0URR9"/>
<feature type="transmembrane region" description="Helical" evidence="6">
    <location>
        <begin position="28"/>
        <end position="45"/>
    </location>
</feature>
<feature type="transmembrane region" description="Helical" evidence="6">
    <location>
        <begin position="6"/>
        <end position="23"/>
    </location>
</feature>
<dbReference type="STRING" id="563040.Saut_2040"/>
<evidence type="ECO:0000313" key="8">
    <source>
        <dbReference type="Proteomes" id="UP000007803"/>
    </source>
</evidence>
<dbReference type="PANTHER" id="PTHR38601:SF1">
    <property type="entry name" value="HYDROGENASE-4 COMPONENT E"/>
    <property type="match status" value="1"/>
</dbReference>
<keyword evidence="4 6" id="KW-1133">Transmembrane helix</keyword>
<protein>
    <submittedName>
        <fullName evidence="7">Ni-Fe hydrogenase, membrane subunit HyfE</fullName>
    </submittedName>
</protein>
<sequence length="198" mass="22285">MVDFFIGLFLASLITALFTTRLYRLLMWYSFNSFTLGVLALLIGMKLQDNAMLITGVATIVIKAIGIPYFLKSFSQKFHFVRQIQPEIKVQYAIMLIPAILVFTFYLAEPITNMIANNSNYVAISISSLFLSLLLMMEHKNVTPKIIGFLSMENSLFLLGITATDGMPMLVELGIFFDLLMAIVVINLLFSREGMKNA</sequence>
<reference evidence="8" key="1">
    <citation type="journal article" date="2010" name="Stand. Genomic Sci.">
        <title>Complete genome sequence of Sulfurimonas autotrophica type strain (OK10).</title>
        <authorList>
            <person name="Sikorski J."/>
            <person name="Munk C."/>
            <person name="Lapidus A."/>
            <person name="Djao O."/>
            <person name="Lucas S."/>
            <person name="Glavina Del Rio T."/>
            <person name="Nolan M."/>
            <person name="Tice H."/>
            <person name="Han C."/>
            <person name="Cheng J."/>
            <person name="Tapia R."/>
            <person name="Goodwin L."/>
            <person name="Pitluck S."/>
            <person name="Liolios K."/>
            <person name="Ivanova N."/>
            <person name="Mavromatis K."/>
            <person name="Mikhailova N."/>
            <person name="Pati A."/>
            <person name="Sims D."/>
            <person name="Meincke L."/>
            <person name="Brettin T."/>
            <person name="Detter J."/>
            <person name="Chen A."/>
            <person name="Palaniappan K."/>
            <person name="Land M."/>
            <person name="Hauser L."/>
            <person name="Chang Y."/>
            <person name="Jeffries C."/>
            <person name="Rohde M."/>
            <person name="Lang E."/>
            <person name="Spring S."/>
            <person name="Goker M."/>
            <person name="Woyke T."/>
            <person name="Bristow J."/>
            <person name="Eisen J."/>
            <person name="Markowitz V."/>
            <person name="Hugenholtz P."/>
            <person name="Kyrpides N."/>
            <person name="Klenk H."/>
        </authorList>
    </citation>
    <scope>NUCLEOTIDE SEQUENCE [LARGE SCALE GENOMIC DNA]</scope>
    <source>
        <strain evidence="8">ATCC BAA-671 / DSM 16294 / JCM 11897 / OK10</strain>
    </source>
</reference>
<evidence type="ECO:0000313" key="7">
    <source>
        <dbReference type="EMBL" id="ADN10083.1"/>
    </source>
</evidence>
<name>E0URR9_SULAO</name>
<evidence type="ECO:0000256" key="5">
    <source>
        <dbReference type="ARBA" id="ARBA00023136"/>
    </source>
</evidence>
<comment type="subcellular location">
    <subcellularLocation>
        <location evidence="1">Cell membrane</location>
        <topology evidence="1">Multi-pass membrane protein</topology>
    </subcellularLocation>
</comment>
<dbReference type="RefSeq" id="WP_013327836.1">
    <property type="nucleotide sequence ID" value="NC_014506.1"/>
</dbReference>
<keyword evidence="8" id="KW-1185">Reference proteome</keyword>
<evidence type="ECO:0000256" key="2">
    <source>
        <dbReference type="ARBA" id="ARBA00022475"/>
    </source>
</evidence>
<feature type="transmembrane region" description="Helical" evidence="6">
    <location>
        <begin position="169"/>
        <end position="190"/>
    </location>
</feature>
<dbReference type="OrthoDB" id="5298295at2"/>
<evidence type="ECO:0000256" key="6">
    <source>
        <dbReference type="SAM" id="Phobius"/>
    </source>
</evidence>
<dbReference type="EMBL" id="CP002205">
    <property type="protein sequence ID" value="ADN10083.1"/>
    <property type="molecule type" value="Genomic_DNA"/>
</dbReference>
<feature type="transmembrane region" description="Helical" evidence="6">
    <location>
        <begin position="51"/>
        <end position="71"/>
    </location>
</feature>
<keyword evidence="3 6" id="KW-0812">Transmembrane</keyword>
<dbReference type="InterPro" id="IPR038730">
    <property type="entry name" value="HyfE-like"/>
</dbReference>
<feature type="transmembrane region" description="Helical" evidence="6">
    <location>
        <begin position="120"/>
        <end position="137"/>
    </location>
</feature>
<dbReference type="eggNOG" id="COG4237">
    <property type="taxonomic scope" value="Bacteria"/>
</dbReference>